<organism evidence="1 2">
    <name type="scientific">Nocardioides aquiterrae</name>
    <dbReference type="NCBI Taxonomy" id="203799"/>
    <lineage>
        <taxon>Bacteria</taxon>
        <taxon>Bacillati</taxon>
        <taxon>Actinomycetota</taxon>
        <taxon>Actinomycetes</taxon>
        <taxon>Propionibacteriales</taxon>
        <taxon>Nocardioidaceae</taxon>
        <taxon>Nocardioides</taxon>
    </lineage>
</organism>
<gene>
    <name evidence="1" type="ORF">GCM10009606_38320</name>
</gene>
<dbReference type="InterPro" id="IPR029052">
    <property type="entry name" value="Metallo-depent_PP-like"/>
</dbReference>
<accession>A0ABN1UN28</accession>
<protein>
    <recommendedName>
        <fullName evidence="3">Calcineurin-like phosphoesterase domain-containing protein</fullName>
    </recommendedName>
</protein>
<proteinExistence type="predicted"/>
<name>A0ABN1UN28_9ACTN</name>
<reference evidence="1 2" key="1">
    <citation type="journal article" date="2019" name="Int. J. Syst. Evol. Microbiol.">
        <title>The Global Catalogue of Microorganisms (GCM) 10K type strain sequencing project: providing services to taxonomists for standard genome sequencing and annotation.</title>
        <authorList>
            <consortium name="The Broad Institute Genomics Platform"/>
            <consortium name="The Broad Institute Genome Sequencing Center for Infectious Disease"/>
            <person name="Wu L."/>
            <person name="Ma J."/>
        </authorList>
    </citation>
    <scope>NUCLEOTIDE SEQUENCE [LARGE SCALE GENOMIC DNA]</scope>
    <source>
        <strain evidence="1 2">JCM 11813</strain>
    </source>
</reference>
<dbReference type="SUPFAM" id="SSF56300">
    <property type="entry name" value="Metallo-dependent phosphatases"/>
    <property type="match status" value="1"/>
</dbReference>
<dbReference type="Gene3D" id="3.60.21.10">
    <property type="match status" value="1"/>
</dbReference>
<dbReference type="EMBL" id="BAAAJE010000023">
    <property type="protein sequence ID" value="GAA1156629.1"/>
    <property type="molecule type" value="Genomic_DNA"/>
</dbReference>
<dbReference type="Proteomes" id="UP001499979">
    <property type="component" value="Unassembled WGS sequence"/>
</dbReference>
<keyword evidence="2" id="KW-1185">Reference proteome</keyword>
<evidence type="ECO:0008006" key="3">
    <source>
        <dbReference type="Google" id="ProtNLM"/>
    </source>
</evidence>
<sequence length="291" mass="31208">MLGVVLAGVCAGLPVSAAHDGADDRRTGTSSAPYRFVAAPDIFNQDIGDVRGQVGWQPGDPNSWTPLFAQAYDTAPDGGPRFTDRPVGTQWEDTAYAAQLSPDVLLVSLDVFHVTRAHVRTEVVGGQLAWLQRVLADARSRGVPWVIVQGHVPVLTPVRIRNSSGLTLEDGERSPLWRTLSRYGVDLYLCGEVHDTSMRQAGGVTQIASGTPIYLRKASYLTADVYADRIDLTVHEFEGVRLSAHPIWQGSSRKTQGDIAYPTASSVVGTMTLTADGRAVAATGKLAPYPG</sequence>
<evidence type="ECO:0000313" key="1">
    <source>
        <dbReference type="EMBL" id="GAA1156629.1"/>
    </source>
</evidence>
<comment type="caution">
    <text evidence="1">The sequence shown here is derived from an EMBL/GenBank/DDBJ whole genome shotgun (WGS) entry which is preliminary data.</text>
</comment>
<evidence type="ECO:0000313" key="2">
    <source>
        <dbReference type="Proteomes" id="UP001499979"/>
    </source>
</evidence>